<dbReference type="Pfam" id="PF00583">
    <property type="entry name" value="Acetyltransf_1"/>
    <property type="match status" value="1"/>
</dbReference>
<protein>
    <submittedName>
        <fullName evidence="2">GNAT family N-acetyltransferase</fullName>
    </submittedName>
</protein>
<dbReference type="EMBL" id="JBHSOE010000078">
    <property type="protein sequence ID" value="MFC5659907.1"/>
    <property type="molecule type" value="Genomic_DNA"/>
</dbReference>
<dbReference type="RefSeq" id="WP_382466977.1">
    <property type="nucleotide sequence ID" value="NZ_JBHSOE010000078.1"/>
</dbReference>
<organism evidence="2 3">
    <name type="scientific">Streptomyces nogalater</name>
    <dbReference type="NCBI Taxonomy" id="38314"/>
    <lineage>
        <taxon>Bacteria</taxon>
        <taxon>Bacillati</taxon>
        <taxon>Actinomycetota</taxon>
        <taxon>Actinomycetes</taxon>
        <taxon>Kitasatosporales</taxon>
        <taxon>Streptomycetaceae</taxon>
        <taxon>Streptomyces</taxon>
    </lineage>
</organism>
<name>A0ABW0WNS7_STRNO</name>
<dbReference type="SUPFAM" id="SSF55729">
    <property type="entry name" value="Acyl-CoA N-acyltransferases (Nat)"/>
    <property type="match status" value="1"/>
</dbReference>
<proteinExistence type="predicted"/>
<feature type="domain" description="N-acetyltransferase" evidence="1">
    <location>
        <begin position="77"/>
        <end position="220"/>
    </location>
</feature>
<evidence type="ECO:0000313" key="3">
    <source>
        <dbReference type="Proteomes" id="UP001596065"/>
    </source>
</evidence>
<dbReference type="Proteomes" id="UP001596065">
    <property type="component" value="Unassembled WGS sequence"/>
</dbReference>
<dbReference type="InterPro" id="IPR000182">
    <property type="entry name" value="GNAT_dom"/>
</dbReference>
<evidence type="ECO:0000313" key="2">
    <source>
        <dbReference type="EMBL" id="MFC5659907.1"/>
    </source>
</evidence>
<gene>
    <name evidence="2" type="ORF">ACFP3J_31100</name>
</gene>
<dbReference type="InterPro" id="IPR016181">
    <property type="entry name" value="Acyl_CoA_acyltransferase"/>
</dbReference>
<comment type="caution">
    <text evidence="2">The sequence shown here is derived from an EMBL/GenBank/DDBJ whole genome shotgun (WGS) entry which is preliminary data.</text>
</comment>
<reference evidence="3" key="1">
    <citation type="journal article" date="2019" name="Int. J. Syst. Evol. Microbiol.">
        <title>The Global Catalogue of Microorganisms (GCM) 10K type strain sequencing project: providing services to taxonomists for standard genome sequencing and annotation.</title>
        <authorList>
            <consortium name="The Broad Institute Genomics Platform"/>
            <consortium name="The Broad Institute Genome Sequencing Center for Infectious Disease"/>
            <person name="Wu L."/>
            <person name="Ma J."/>
        </authorList>
    </citation>
    <scope>NUCLEOTIDE SEQUENCE [LARGE SCALE GENOMIC DNA]</scope>
    <source>
        <strain evidence="3">KCTC 5701</strain>
    </source>
</reference>
<keyword evidence="3" id="KW-1185">Reference proteome</keyword>
<dbReference type="CDD" id="cd04301">
    <property type="entry name" value="NAT_SF"/>
    <property type="match status" value="1"/>
</dbReference>
<accession>A0ABW0WNS7</accession>
<evidence type="ECO:0000259" key="1">
    <source>
        <dbReference type="PROSITE" id="PS51186"/>
    </source>
</evidence>
<dbReference type="Gene3D" id="3.40.630.30">
    <property type="match status" value="1"/>
</dbReference>
<dbReference type="PROSITE" id="PS51186">
    <property type="entry name" value="GNAT"/>
    <property type="match status" value="1"/>
</dbReference>
<sequence length="220" mass="23196">MPFKTTDDAVRAWVEGWAVSRGAAQPTPRPWGFTVEVGRPTEMARHVVTAADEATVRKLAENTTASGIPLKAFVPAPTLKEWLPPGWVLMDGHAALMAARLSAVEAPPGLPDGYRLRRWDRAGVTRVAVRAPDGAFAARGQIAVTGPTAVVDQVETHPAHWRRGLGRVVMGTLAEAATRQGARAAVLGATAKGRSLYEAVGWQVVAPLSAAVRETGDGGS</sequence>